<name>A0A3N4JPU8_9PEZI</name>
<dbReference type="AlphaFoldDB" id="A0A3N4JPU8"/>
<sequence length="82" mass="9279">FFFRKLRDKATILILLPWVPGYPGSSMGTRQPDVTFICLDDPVLILQGLVLIYLSKLKLESPLPIIKKRFFSGQPTVHILPA</sequence>
<evidence type="ECO:0000313" key="2">
    <source>
        <dbReference type="Proteomes" id="UP000276215"/>
    </source>
</evidence>
<organism evidence="1 2">
    <name type="scientific">Choiromyces venosus 120613-1</name>
    <dbReference type="NCBI Taxonomy" id="1336337"/>
    <lineage>
        <taxon>Eukaryota</taxon>
        <taxon>Fungi</taxon>
        <taxon>Dikarya</taxon>
        <taxon>Ascomycota</taxon>
        <taxon>Pezizomycotina</taxon>
        <taxon>Pezizomycetes</taxon>
        <taxon>Pezizales</taxon>
        <taxon>Tuberaceae</taxon>
        <taxon>Choiromyces</taxon>
    </lineage>
</organism>
<protein>
    <submittedName>
        <fullName evidence="1">Uncharacterized protein</fullName>
    </submittedName>
</protein>
<dbReference type="Proteomes" id="UP000276215">
    <property type="component" value="Unassembled WGS sequence"/>
</dbReference>
<gene>
    <name evidence="1" type="ORF">L873DRAFT_1812213</name>
</gene>
<dbReference type="EMBL" id="ML120420">
    <property type="protein sequence ID" value="RPA95874.1"/>
    <property type="molecule type" value="Genomic_DNA"/>
</dbReference>
<reference evidence="1 2" key="1">
    <citation type="journal article" date="2018" name="Nat. Ecol. Evol.">
        <title>Pezizomycetes genomes reveal the molecular basis of ectomycorrhizal truffle lifestyle.</title>
        <authorList>
            <person name="Murat C."/>
            <person name="Payen T."/>
            <person name="Noel B."/>
            <person name="Kuo A."/>
            <person name="Morin E."/>
            <person name="Chen J."/>
            <person name="Kohler A."/>
            <person name="Krizsan K."/>
            <person name="Balestrini R."/>
            <person name="Da Silva C."/>
            <person name="Montanini B."/>
            <person name="Hainaut M."/>
            <person name="Levati E."/>
            <person name="Barry K.W."/>
            <person name="Belfiori B."/>
            <person name="Cichocki N."/>
            <person name="Clum A."/>
            <person name="Dockter R.B."/>
            <person name="Fauchery L."/>
            <person name="Guy J."/>
            <person name="Iotti M."/>
            <person name="Le Tacon F."/>
            <person name="Lindquist E.A."/>
            <person name="Lipzen A."/>
            <person name="Malagnac F."/>
            <person name="Mello A."/>
            <person name="Molinier V."/>
            <person name="Miyauchi S."/>
            <person name="Poulain J."/>
            <person name="Riccioni C."/>
            <person name="Rubini A."/>
            <person name="Sitrit Y."/>
            <person name="Splivallo R."/>
            <person name="Traeger S."/>
            <person name="Wang M."/>
            <person name="Zifcakova L."/>
            <person name="Wipf D."/>
            <person name="Zambonelli A."/>
            <person name="Paolocci F."/>
            <person name="Nowrousian M."/>
            <person name="Ottonello S."/>
            <person name="Baldrian P."/>
            <person name="Spatafora J.W."/>
            <person name="Henrissat B."/>
            <person name="Nagy L.G."/>
            <person name="Aury J.M."/>
            <person name="Wincker P."/>
            <person name="Grigoriev I.V."/>
            <person name="Bonfante P."/>
            <person name="Martin F.M."/>
        </authorList>
    </citation>
    <scope>NUCLEOTIDE SEQUENCE [LARGE SCALE GENOMIC DNA]</scope>
    <source>
        <strain evidence="1 2">120613-1</strain>
    </source>
</reference>
<accession>A0A3N4JPU8</accession>
<proteinExistence type="predicted"/>
<keyword evidence="2" id="KW-1185">Reference proteome</keyword>
<evidence type="ECO:0000313" key="1">
    <source>
        <dbReference type="EMBL" id="RPA95874.1"/>
    </source>
</evidence>
<feature type="non-terminal residue" evidence="1">
    <location>
        <position position="1"/>
    </location>
</feature>